<dbReference type="AlphaFoldDB" id="A0A2S9RRK5"/>
<evidence type="ECO:0000313" key="3">
    <source>
        <dbReference type="Proteomes" id="UP000238532"/>
    </source>
</evidence>
<feature type="transmembrane region" description="Helical" evidence="1">
    <location>
        <begin position="87"/>
        <end position="109"/>
    </location>
</feature>
<feature type="transmembrane region" description="Helical" evidence="1">
    <location>
        <begin position="47"/>
        <end position="75"/>
    </location>
</feature>
<organism evidence="2 3">
    <name type="scientific">Haemophilus influenzae</name>
    <dbReference type="NCBI Taxonomy" id="727"/>
    <lineage>
        <taxon>Bacteria</taxon>
        <taxon>Pseudomonadati</taxon>
        <taxon>Pseudomonadota</taxon>
        <taxon>Gammaproteobacteria</taxon>
        <taxon>Pasteurellales</taxon>
        <taxon>Pasteurellaceae</taxon>
        <taxon>Haemophilus</taxon>
    </lineage>
</organism>
<gene>
    <name evidence="2" type="ORF">BV102_00773</name>
</gene>
<accession>A0A2S9RRK5</accession>
<name>A0A2S9RRK5_HAEIF</name>
<sequence>MFLPSKFTSSVVAVTCAFPATFKFSPAFKPTLPPLTLLPSLIERSFVAVMFAAPVSAITVPATSAFSAVTVTLFLPVKLPVAVLVNFSVAVTPTLPSVAATVPLLVMLFPVKATSPFVDFTVEPTSVVKSFVAAKVTLFFADKSAFSFTVRSCVALTVNVPSFETTLPAISASFALISTTFFAAKLPSAVFVKVPVALTLTSPSFATTVPALVIVSPDNLASPVFAVTKLSLAISKVLSAVKLTTPPLISPAIVASSAFTSTFAFASKIPLSVLTKVSSALTVRLPSSA</sequence>
<dbReference type="EMBL" id="NEBY01000110">
    <property type="protein sequence ID" value="PRJ64486.1"/>
    <property type="molecule type" value="Genomic_DNA"/>
</dbReference>
<dbReference type="Proteomes" id="UP000238532">
    <property type="component" value="Unassembled WGS sequence"/>
</dbReference>
<keyword evidence="1" id="KW-0812">Transmembrane</keyword>
<proteinExistence type="predicted"/>
<evidence type="ECO:0000313" key="2">
    <source>
        <dbReference type="EMBL" id="PRJ64486.1"/>
    </source>
</evidence>
<reference evidence="2 3" key="1">
    <citation type="submission" date="2017-04" db="EMBL/GenBank/DDBJ databases">
        <title>Haemophilus influenzae in COPD genome sequencing project.</title>
        <authorList>
            <person name="Murphy T.F."/>
            <person name="Kong Y."/>
            <person name="Nadendla S."/>
            <person name="Tettelin H."/>
            <person name="Pettigrew M."/>
        </authorList>
    </citation>
    <scope>NUCLEOTIDE SEQUENCE [LARGE SCALE GENOMIC DNA]</scope>
    <source>
        <strain evidence="2 3">56P127H1</strain>
    </source>
</reference>
<comment type="caution">
    <text evidence="2">The sequence shown here is derived from an EMBL/GenBank/DDBJ whole genome shotgun (WGS) entry which is preliminary data.</text>
</comment>
<keyword evidence="1" id="KW-1133">Transmembrane helix</keyword>
<protein>
    <submittedName>
        <fullName evidence="2">Uncharacterized protein</fullName>
    </submittedName>
</protein>
<keyword evidence="1" id="KW-0472">Membrane</keyword>
<evidence type="ECO:0000256" key="1">
    <source>
        <dbReference type="SAM" id="Phobius"/>
    </source>
</evidence>